<reference evidence="3" key="1">
    <citation type="journal article" date="2023" name="Mol. Biol. Evol.">
        <title>Third-Generation Sequencing Reveals the Adaptive Role of the Epigenome in Three Deep-Sea Polychaetes.</title>
        <authorList>
            <person name="Perez M."/>
            <person name="Aroh O."/>
            <person name="Sun Y."/>
            <person name="Lan Y."/>
            <person name="Juniper S.K."/>
            <person name="Young C.R."/>
            <person name="Angers B."/>
            <person name="Qian P.Y."/>
        </authorList>
    </citation>
    <scope>NUCLEOTIDE SEQUENCE</scope>
    <source>
        <strain evidence="3">P08H-3</strain>
    </source>
</reference>
<organism evidence="3 4">
    <name type="scientific">Paralvinella palmiformis</name>
    <dbReference type="NCBI Taxonomy" id="53620"/>
    <lineage>
        <taxon>Eukaryota</taxon>
        <taxon>Metazoa</taxon>
        <taxon>Spiralia</taxon>
        <taxon>Lophotrochozoa</taxon>
        <taxon>Annelida</taxon>
        <taxon>Polychaeta</taxon>
        <taxon>Sedentaria</taxon>
        <taxon>Canalipalpata</taxon>
        <taxon>Terebellida</taxon>
        <taxon>Terebelliformia</taxon>
        <taxon>Alvinellidae</taxon>
        <taxon>Paralvinella</taxon>
    </lineage>
</organism>
<feature type="region of interest" description="Disordered" evidence="1">
    <location>
        <begin position="1"/>
        <end position="21"/>
    </location>
</feature>
<dbReference type="EMBL" id="JAODUP010000785">
    <property type="protein sequence ID" value="KAK2144101.1"/>
    <property type="molecule type" value="Genomic_DNA"/>
</dbReference>
<evidence type="ECO:0000313" key="4">
    <source>
        <dbReference type="Proteomes" id="UP001208570"/>
    </source>
</evidence>
<accession>A0AAD9MUA6</accession>
<proteinExistence type="predicted"/>
<keyword evidence="2" id="KW-1133">Transmembrane helix</keyword>
<comment type="caution">
    <text evidence="3">The sequence shown here is derived from an EMBL/GenBank/DDBJ whole genome shotgun (WGS) entry which is preliminary data.</text>
</comment>
<name>A0AAD9MUA6_9ANNE</name>
<keyword evidence="2" id="KW-0812">Transmembrane</keyword>
<protein>
    <submittedName>
        <fullName evidence="3">Uncharacterized protein</fullName>
    </submittedName>
</protein>
<dbReference type="AlphaFoldDB" id="A0AAD9MUA6"/>
<evidence type="ECO:0000256" key="2">
    <source>
        <dbReference type="SAM" id="Phobius"/>
    </source>
</evidence>
<feature type="transmembrane region" description="Helical" evidence="2">
    <location>
        <begin position="134"/>
        <end position="158"/>
    </location>
</feature>
<evidence type="ECO:0000256" key="1">
    <source>
        <dbReference type="SAM" id="MobiDB-lite"/>
    </source>
</evidence>
<evidence type="ECO:0000313" key="3">
    <source>
        <dbReference type="EMBL" id="KAK2144101.1"/>
    </source>
</evidence>
<gene>
    <name evidence="3" type="ORF">LSH36_785g01012</name>
</gene>
<keyword evidence="4" id="KW-1185">Reference proteome</keyword>
<sequence>MPNLNLSRARDSFHLGSPHVSDDQLRELTANERPQRHNHVRHHCLCDVRASEVLIGKQETPTQSELFLLPKAASGTYADLRSEFSGSSTELNPDGDFDELLELRDLARGRKGVAEGVVVVAVVVGYYCCGREAMLLRLACLTTAVCLLYVITLGAASGQDEQMPDEKKVEEALKLVERLTETRKGLTSLKKIIADIDSDLQKTEKRTCALGGGMNGHCTAAFLNNKLHMQDWLKSGLSPGKKRAIQSDTPQRQQLRRKRLDPCFLGGGNHGYACHLKNLAKQSPGWLQQSMLSPGKRSSPAKFVRRSGRFEDLTRKRKGLHILERILTQMESDLMYEQKRNCHFNLGGHCATESAAYLADHWHYLNSPLSPGRRRRDTGLYKKLISGKPLFLSTWWLIGTEHVDILVLKLTSLPSCFRGADMGYYMEHLVAVLILFSPIYSYKHFPLSEDGLWSSNSRLFRRVSALTLF</sequence>
<dbReference type="Proteomes" id="UP001208570">
    <property type="component" value="Unassembled WGS sequence"/>
</dbReference>
<keyword evidence="2" id="KW-0472">Membrane</keyword>